<evidence type="ECO:0000313" key="3">
    <source>
        <dbReference type="Proteomes" id="UP000281553"/>
    </source>
</evidence>
<evidence type="ECO:0000256" key="1">
    <source>
        <dbReference type="SAM" id="MobiDB-lite"/>
    </source>
</evidence>
<feature type="non-terminal residue" evidence="2">
    <location>
        <position position="170"/>
    </location>
</feature>
<dbReference type="Proteomes" id="UP000281553">
    <property type="component" value="Unassembled WGS sequence"/>
</dbReference>
<feature type="region of interest" description="Disordered" evidence="1">
    <location>
        <begin position="144"/>
        <end position="170"/>
    </location>
</feature>
<sequence length="170" mass="17785">MSVDYASEENLPHKATALQQVSSTLDVTNMSTTDPAVPSALGYSPTAPPFHKEAPSNATLLSPPASSALSSAEGNCGSAALHSGRGACQFPLPVVFGSPLSDGLFGYDCPQVGRCLPYSILANGALRTGTYGLNRHLRETSWGETEYRESRETEPYAGAYSIDSGPGSIQ</sequence>
<feature type="compositionally biased region" description="Low complexity" evidence="1">
    <location>
        <begin position="55"/>
        <end position="66"/>
    </location>
</feature>
<dbReference type="AlphaFoldDB" id="A0A3P7ND33"/>
<accession>A0A3P7ND33</accession>
<name>A0A3P7ND33_DIBLA</name>
<evidence type="ECO:0000313" key="2">
    <source>
        <dbReference type="EMBL" id="VDN40465.1"/>
    </source>
</evidence>
<gene>
    <name evidence="2" type="ORF">DILT_LOCUS18250</name>
</gene>
<dbReference type="EMBL" id="UYRU01098699">
    <property type="protein sequence ID" value="VDN40465.1"/>
    <property type="molecule type" value="Genomic_DNA"/>
</dbReference>
<keyword evidence="3" id="KW-1185">Reference proteome</keyword>
<reference evidence="2 3" key="1">
    <citation type="submission" date="2018-11" db="EMBL/GenBank/DDBJ databases">
        <authorList>
            <consortium name="Pathogen Informatics"/>
        </authorList>
    </citation>
    <scope>NUCLEOTIDE SEQUENCE [LARGE SCALE GENOMIC DNA]</scope>
</reference>
<organism evidence="2 3">
    <name type="scientific">Dibothriocephalus latus</name>
    <name type="common">Fish tapeworm</name>
    <name type="synonym">Diphyllobothrium latum</name>
    <dbReference type="NCBI Taxonomy" id="60516"/>
    <lineage>
        <taxon>Eukaryota</taxon>
        <taxon>Metazoa</taxon>
        <taxon>Spiralia</taxon>
        <taxon>Lophotrochozoa</taxon>
        <taxon>Platyhelminthes</taxon>
        <taxon>Cestoda</taxon>
        <taxon>Eucestoda</taxon>
        <taxon>Diphyllobothriidea</taxon>
        <taxon>Diphyllobothriidae</taxon>
        <taxon>Dibothriocephalus</taxon>
    </lineage>
</organism>
<feature type="compositionally biased region" description="Basic and acidic residues" evidence="1">
    <location>
        <begin position="144"/>
        <end position="154"/>
    </location>
</feature>
<feature type="region of interest" description="Disordered" evidence="1">
    <location>
        <begin position="36"/>
        <end position="66"/>
    </location>
</feature>
<proteinExistence type="predicted"/>
<protein>
    <submittedName>
        <fullName evidence="2">Uncharacterized protein</fullName>
    </submittedName>
</protein>